<name>A0A2N5TZM8_9BASI</name>
<organism evidence="2 3">
    <name type="scientific">Puccinia coronata f. sp. avenae</name>
    <dbReference type="NCBI Taxonomy" id="200324"/>
    <lineage>
        <taxon>Eukaryota</taxon>
        <taxon>Fungi</taxon>
        <taxon>Dikarya</taxon>
        <taxon>Basidiomycota</taxon>
        <taxon>Pucciniomycotina</taxon>
        <taxon>Pucciniomycetes</taxon>
        <taxon>Pucciniales</taxon>
        <taxon>Pucciniaceae</taxon>
        <taxon>Puccinia</taxon>
    </lineage>
</organism>
<dbReference type="Proteomes" id="UP000235388">
    <property type="component" value="Unassembled WGS sequence"/>
</dbReference>
<feature type="region of interest" description="Disordered" evidence="1">
    <location>
        <begin position="1"/>
        <end position="29"/>
    </location>
</feature>
<dbReference type="EMBL" id="PGCJ01000361">
    <property type="protein sequence ID" value="PLW30941.1"/>
    <property type="molecule type" value="Genomic_DNA"/>
</dbReference>
<gene>
    <name evidence="2" type="ORF">PCANC_26698</name>
</gene>
<dbReference type="AlphaFoldDB" id="A0A2N5TZM8"/>
<comment type="caution">
    <text evidence="2">The sequence shown here is derived from an EMBL/GenBank/DDBJ whole genome shotgun (WGS) entry which is preliminary data.</text>
</comment>
<proteinExistence type="predicted"/>
<dbReference type="OrthoDB" id="2507130at2759"/>
<evidence type="ECO:0000256" key="1">
    <source>
        <dbReference type="SAM" id="MobiDB-lite"/>
    </source>
</evidence>
<accession>A0A2N5TZM8</accession>
<evidence type="ECO:0000313" key="3">
    <source>
        <dbReference type="Proteomes" id="UP000235388"/>
    </source>
</evidence>
<protein>
    <submittedName>
        <fullName evidence="2">Uncharacterized protein</fullName>
    </submittedName>
</protein>
<reference evidence="2 3" key="1">
    <citation type="submission" date="2017-11" db="EMBL/GenBank/DDBJ databases">
        <title>De novo assembly and phasing of dikaryotic genomes from two isolates of Puccinia coronata f. sp. avenae, the causal agent of oat crown rust.</title>
        <authorList>
            <person name="Miller M.E."/>
            <person name="Zhang Y."/>
            <person name="Omidvar V."/>
            <person name="Sperschneider J."/>
            <person name="Schwessinger B."/>
            <person name="Raley C."/>
            <person name="Palmer J.M."/>
            <person name="Garnica D."/>
            <person name="Upadhyaya N."/>
            <person name="Rathjen J."/>
            <person name="Taylor J.M."/>
            <person name="Park R.F."/>
            <person name="Dodds P.N."/>
            <person name="Hirsch C.D."/>
            <person name="Kianian S.F."/>
            <person name="Figueroa M."/>
        </authorList>
    </citation>
    <scope>NUCLEOTIDE SEQUENCE [LARGE SCALE GENOMIC DNA]</scope>
    <source>
        <strain evidence="2">12NC29</strain>
    </source>
</reference>
<keyword evidence="3" id="KW-1185">Reference proteome</keyword>
<sequence>MTTISPQPPTWAAITNKGTNRKKKTPPQPLIPTNTEINKFKKASVVICTPPGFVALDSISAPEITSKINHTLKSINATVDSQIIEIAGIAQLPSKDLIIFTATRPQARWPLTNKHIWTELVCAELKTFPTRFPVILHALPTHFDPANPTNLQELGRQNRIDLSLIQSAWWLGDPVKKGKHNGSLVLHLLNKDIASKIEKTGLFLQNKLYRGAHYTQSIPQCY</sequence>
<evidence type="ECO:0000313" key="2">
    <source>
        <dbReference type="EMBL" id="PLW30941.1"/>
    </source>
</evidence>